<dbReference type="AlphaFoldDB" id="A0A2G4YQF3"/>
<feature type="transmembrane region" description="Helical" evidence="9">
    <location>
        <begin position="891"/>
        <end position="910"/>
    </location>
</feature>
<keyword evidence="6 9" id="KW-0812">Transmembrane</keyword>
<dbReference type="RefSeq" id="WP_099473610.1">
    <property type="nucleotide sequence ID" value="NZ_CP041025.1"/>
</dbReference>
<dbReference type="InterPro" id="IPR027463">
    <property type="entry name" value="AcrB_DN_DC_subdom"/>
</dbReference>
<dbReference type="GO" id="GO:0042910">
    <property type="term" value="F:xenobiotic transmembrane transporter activity"/>
    <property type="evidence" value="ECO:0007669"/>
    <property type="project" value="TreeGrafter"/>
</dbReference>
<dbReference type="Proteomes" id="UP000229730">
    <property type="component" value="Unassembled WGS sequence"/>
</dbReference>
<evidence type="ECO:0000313" key="11">
    <source>
        <dbReference type="EMBL" id="PHZ84553.1"/>
    </source>
</evidence>
<protein>
    <recommendedName>
        <fullName evidence="9">Efflux pump membrane transporter</fullName>
    </recommendedName>
</protein>
<dbReference type="PRINTS" id="PR00702">
    <property type="entry name" value="ACRIFLAVINRP"/>
</dbReference>
<keyword evidence="7 9" id="KW-1133">Transmembrane helix</keyword>
<evidence type="ECO:0000256" key="8">
    <source>
        <dbReference type="ARBA" id="ARBA00023136"/>
    </source>
</evidence>
<dbReference type="Gene3D" id="3.30.70.1440">
    <property type="entry name" value="Multidrug efflux transporter AcrB pore domain"/>
    <property type="match status" value="1"/>
</dbReference>
<dbReference type="Gene3D" id="1.20.1640.10">
    <property type="entry name" value="Multidrug efflux transporter AcrB transmembrane domain"/>
    <property type="match status" value="2"/>
</dbReference>
<feature type="transmembrane region" description="Helical" evidence="9">
    <location>
        <begin position="472"/>
        <end position="499"/>
    </location>
</feature>
<evidence type="ECO:0000256" key="1">
    <source>
        <dbReference type="ARBA" id="ARBA00004429"/>
    </source>
</evidence>
<dbReference type="FunFam" id="3.30.70.1430:FF:000001">
    <property type="entry name" value="Efflux pump membrane transporter"/>
    <property type="match status" value="1"/>
</dbReference>
<keyword evidence="4" id="KW-1003">Cell membrane</keyword>
<feature type="transmembrane region" description="Helical" evidence="9">
    <location>
        <begin position="970"/>
        <end position="991"/>
    </location>
</feature>
<proteinExistence type="inferred from homology"/>
<feature type="transmembrane region" description="Helical" evidence="9">
    <location>
        <begin position="395"/>
        <end position="419"/>
    </location>
</feature>
<evidence type="ECO:0000256" key="9">
    <source>
        <dbReference type="RuleBase" id="RU364070"/>
    </source>
</evidence>
<keyword evidence="12" id="KW-1185">Reference proteome</keyword>
<feature type="domain" description="SSD" evidence="10">
    <location>
        <begin position="377"/>
        <end position="497"/>
    </location>
</feature>
<name>A0A2G4YQF3_9PROT</name>
<dbReference type="GO" id="GO:0005886">
    <property type="term" value="C:plasma membrane"/>
    <property type="evidence" value="ECO:0007669"/>
    <property type="project" value="UniProtKB-SubCell"/>
</dbReference>
<evidence type="ECO:0000313" key="12">
    <source>
        <dbReference type="Proteomes" id="UP000229730"/>
    </source>
</evidence>
<dbReference type="InParanoid" id="A0A2G4YQF3"/>
<evidence type="ECO:0000256" key="2">
    <source>
        <dbReference type="ARBA" id="ARBA00010942"/>
    </source>
</evidence>
<feature type="transmembrane region" description="Helical" evidence="9">
    <location>
        <begin position="535"/>
        <end position="553"/>
    </location>
</feature>
<dbReference type="NCBIfam" id="NF000282">
    <property type="entry name" value="RND_permease_1"/>
    <property type="match status" value="1"/>
</dbReference>
<sequence length="1037" mass="111517">MFSNFFITRPKFAFVISLVIMLAGLIALKIIPIAQFPEITPPQVTVNATYPGASAEVVEQTVAAIIEGAVNGVDDMLYMSSTSGNDGSYALTITFKVGTNADIAAVNVQNKVAVAEARLPREVTRQGIITQKQSSAMLMVINLYAPDQTHDELYLSNYASIYVEDILARIDGVGKVAQFGAKDYGMRVWVDPDRLAALGLTSNDLSNAIAAQNIQAPVGQLGAPPYTRNLQFQYPLKAEGRLVSVEEFENIVLNANADGSLVLLKDVARVELGAASYLGSARLNGQASATIGVYQSPGANALDVADKVNAALKELSVNFPADVEHSVLFDTTNFVRASISEVVTTLFMTFFLVIGVTWLFLADWRATLIPACAIPVSLIGTIAVLYAVGYTLNTITLFAFILAIGIVVDDAIVVVENVLRNMEDGALSAKEATRKSMGEVFGPVIATTLVLLAVFIPVSFMPGITGELYKQFSITICVAVSLSSLNALTLSPALCSLLLKHRTKAPNALFRGFARGVDKTRNFYVAGVRKMIRHLLLSLGALAVIAGGTLYMFQTAPTGFLPMEDNGFFFVNIQLPDGASISRTEKVVDQAREMLTETEGVESVISVSGFSLLSGSASNSAFLIPVLTPWADRTEFELQWFSILRKLNQKLATLPTANAFAFPTPPIMGLGTSGGVELQVQDYQGRPATELASAIRSLVFAANQDHRFTQVFSTFSANVPQYMLEIDRQKARTLGVQIADIFSTLRENLSGNYVNDFNLYGKVYRVMVQAEPEFRDGIQDLDRFHVTNSKGQMVPLGALVETKPILGPQSLIRYNIFKSAGVNVSPAQGISNGDAMTGIEEIAATALPDGYGVTWTGVAQQQREAGALVVIIFALAFLFAYLFLVAQYESWTIPVAIMLSVVVALFGALIPLKLIPFISNDLYAQIGMVMLIGLASKSAILIVEFAKGRREAGATIHDAAIEAAGLRYRAVMMTALSFIIGVIPLVMASGAGAASRMVIGFVVFGGMVMATFVGIFFIPTLYVALQSLREKIKGTAD</sequence>
<dbReference type="Gene3D" id="3.30.70.1320">
    <property type="entry name" value="Multidrug efflux transporter AcrB pore domain like"/>
    <property type="match status" value="1"/>
</dbReference>
<dbReference type="FunFam" id="1.20.1640.10:FF:000001">
    <property type="entry name" value="Efflux pump membrane transporter"/>
    <property type="match status" value="1"/>
</dbReference>
<dbReference type="SUPFAM" id="SSF82693">
    <property type="entry name" value="Multidrug efflux transporter AcrB pore domain, PN1, PN2, PC1 and PC2 subdomains"/>
    <property type="match status" value="4"/>
</dbReference>
<evidence type="ECO:0000256" key="3">
    <source>
        <dbReference type="ARBA" id="ARBA00022448"/>
    </source>
</evidence>
<feature type="transmembrane region" description="Helical" evidence="9">
    <location>
        <begin position="922"/>
        <end position="943"/>
    </location>
</feature>
<dbReference type="InterPro" id="IPR000731">
    <property type="entry name" value="SSD"/>
</dbReference>
<feature type="transmembrane region" description="Helical" evidence="9">
    <location>
        <begin position="342"/>
        <end position="361"/>
    </location>
</feature>
<reference evidence="11 12" key="1">
    <citation type="submission" date="2017-10" db="EMBL/GenBank/DDBJ databases">
        <title>Frigbacter circumglobatus gen. nov. sp. nov., isolated from sediment cultured in situ.</title>
        <authorList>
            <person name="Zhao Z."/>
        </authorList>
    </citation>
    <scope>NUCLEOTIDE SEQUENCE [LARGE SCALE GENOMIC DNA]</scope>
    <source>
        <strain evidence="11 12">ZYL</strain>
    </source>
</reference>
<dbReference type="GO" id="GO:0015562">
    <property type="term" value="F:efflux transmembrane transporter activity"/>
    <property type="evidence" value="ECO:0007669"/>
    <property type="project" value="InterPro"/>
</dbReference>
<evidence type="ECO:0000256" key="5">
    <source>
        <dbReference type="ARBA" id="ARBA00022519"/>
    </source>
</evidence>
<comment type="subcellular location">
    <subcellularLocation>
        <location evidence="1 9">Cell inner membrane</location>
        <topology evidence="1 9">Multi-pass membrane protein</topology>
    </subcellularLocation>
</comment>
<dbReference type="EMBL" id="PDEM01000024">
    <property type="protein sequence ID" value="PHZ84553.1"/>
    <property type="molecule type" value="Genomic_DNA"/>
</dbReference>
<feature type="transmembrane region" description="Helical" evidence="9">
    <location>
        <begin position="12"/>
        <end position="31"/>
    </location>
</feature>
<evidence type="ECO:0000256" key="4">
    <source>
        <dbReference type="ARBA" id="ARBA00022475"/>
    </source>
</evidence>
<dbReference type="InterPro" id="IPR004764">
    <property type="entry name" value="MdtF-like"/>
</dbReference>
<dbReference type="OrthoDB" id="9807350at2"/>
<dbReference type="PROSITE" id="PS50156">
    <property type="entry name" value="SSD"/>
    <property type="match status" value="1"/>
</dbReference>
<dbReference type="Gene3D" id="3.30.70.1430">
    <property type="entry name" value="Multidrug efflux transporter AcrB pore domain"/>
    <property type="match status" value="2"/>
</dbReference>
<comment type="similarity">
    <text evidence="2 9">Belongs to the resistance-nodulation-cell division (RND) (TC 2.A.6) family.</text>
</comment>
<keyword evidence="8 9" id="KW-0472">Membrane</keyword>
<organism evidence="11 12">
    <name type="scientific">Paremcibacter congregatus</name>
    <dbReference type="NCBI Taxonomy" id="2043170"/>
    <lineage>
        <taxon>Bacteria</taxon>
        <taxon>Pseudomonadati</taxon>
        <taxon>Pseudomonadota</taxon>
        <taxon>Alphaproteobacteria</taxon>
        <taxon>Emcibacterales</taxon>
        <taxon>Emcibacteraceae</taxon>
        <taxon>Paremcibacter</taxon>
    </lineage>
</organism>
<keyword evidence="5 9" id="KW-0997">Cell inner membrane</keyword>
<accession>A0A2G4YQF3</accession>
<feature type="transmembrane region" description="Helical" evidence="9">
    <location>
        <begin position="440"/>
        <end position="460"/>
    </location>
</feature>
<dbReference type="InterPro" id="IPR001036">
    <property type="entry name" value="Acrflvin-R"/>
</dbReference>
<dbReference type="Gene3D" id="3.30.2090.10">
    <property type="entry name" value="Multidrug efflux transporter AcrB TolC docking domain, DN and DC subdomains"/>
    <property type="match status" value="2"/>
</dbReference>
<dbReference type="NCBIfam" id="TIGR00915">
    <property type="entry name" value="2A0602"/>
    <property type="match status" value="1"/>
</dbReference>
<dbReference type="PANTHER" id="PTHR32063:SF76">
    <property type="entry name" value="EFFLUX PUMP MEMBRANE TRANSPORTER"/>
    <property type="match status" value="1"/>
</dbReference>
<evidence type="ECO:0000256" key="7">
    <source>
        <dbReference type="ARBA" id="ARBA00022989"/>
    </source>
</evidence>
<gene>
    <name evidence="11" type="ORF">CRD36_12170</name>
</gene>
<dbReference type="GO" id="GO:0009636">
    <property type="term" value="P:response to toxic substance"/>
    <property type="evidence" value="ECO:0007669"/>
    <property type="project" value="UniProtKB-ARBA"/>
</dbReference>
<dbReference type="SUPFAM" id="SSF82866">
    <property type="entry name" value="Multidrug efflux transporter AcrB transmembrane domain"/>
    <property type="match status" value="2"/>
</dbReference>
<evidence type="ECO:0000259" key="10">
    <source>
        <dbReference type="PROSITE" id="PS50156"/>
    </source>
</evidence>
<feature type="transmembrane region" description="Helical" evidence="9">
    <location>
        <begin position="865"/>
        <end position="884"/>
    </location>
</feature>
<dbReference type="Pfam" id="PF00873">
    <property type="entry name" value="ACR_tran"/>
    <property type="match status" value="1"/>
</dbReference>
<evidence type="ECO:0000256" key="6">
    <source>
        <dbReference type="ARBA" id="ARBA00022692"/>
    </source>
</evidence>
<keyword evidence="3 9" id="KW-0813">Transport</keyword>
<feature type="transmembrane region" description="Helical" evidence="9">
    <location>
        <begin position="368"/>
        <end position="389"/>
    </location>
</feature>
<dbReference type="PANTHER" id="PTHR32063">
    <property type="match status" value="1"/>
</dbReference>
<comment type="caution">
    <text evidence="11">The sequence shown here is derived from an EMBL/GenBank/DDBJ whole genome shotgun (WGS) entry which is preliminary data.</text>
</comment>
<feature type="transmembrane region" description="Helical" evidence="9">
    <location>
        <begin position="997"/>
        <end position="1025"/>
    </location>
</feature>
<dbReference type="SUPFAM" id="SSF82714">
    <property type="entry name" value="Multidrug efflux transporter AcrB TolC docking domain, DN and DC subdomains"/>
    <property type="match status" value="2"/>
</dbReference>